<feature type="chain" id="PRO_5004508806" description="FAS1 domain-containing protein" evidence="1">
    <location>
        <begin position="24"/>
        <end position="323"/>
    </location>
</feature>
<name>S2IWL8_MUCC1</name>
<dbReference type="Gene3D" id="2.30.180.10">
    <property type="entry name" value="FAS1 domain"/>
    <property type="match status" value="2"/>
</dbReference>
<feature type="domain" description="FAS1" evidence="2">
    <location>
        <begin position="26"/>
        <end position="152"/>
    </location>
</feature>
<dbReference type="VEuPathDB" id="FungiDB:HMPREF1544_11173"/>
<protein>
    <recommendedName>
        <fullName evidence="2">FAS1 domain-containing protein</fullName>
    </recommendedName>
</protein>
<evidence type="ECO:0000259" key="2">
    <source>
        <dbReference type="PROSITE" id="PS50213"/>
    </source>
</evidence>
<dbReference type="PANTHER" id="PTHR10900">
    <property type="entry name" value="PERIOSTIN-RELATED"/>
    <property type="match status" value="1"/>
</dbReference>
<dbReference type="PANTHER" id="PTHR10900:SF77">
    <property type="entry name" value="FI19380P1"/>
    <property type="match status" value="1"/>
</dbReference>
<feature type="domain" description="FAS1" evidence="2">
    <location>
        <begin position="145"/>
        <end position="282"/>
    </location>
</feature>
<accession>S2IWL8</accession>
<evidence type="ECO:0000313" key="4">
    <source>
        <dbReference type="Proteomes" id="UP000014254"/>
    </source>
</evidence>
<feature type="signal peptide" evidence="1">
    <location>
        <begin position="1"/>
        <end position="23"/>
    </location>
</feature>
<sequence length="323" mass="36311">MPYNSVIHRIVLYTCLCLGFVLAQQPLNAYQVLKQLPETSKFSSLLDPELQSYLQNQTNITVFAPQNDAFQHTLLLDRNTTKYHILPQLCIDACWEKNDGSLYKSTRYMKFWIDRDKNTKQIESGNMQSAAIVKSIQVSSQQSVVHVIDSILTVPLDIETTLGYLKFTKAKQLMALVNQQHGSSSQHDEMMTLFMPNNQAFGTVDPSTLGLDVNDLIYNVHAVKGMYTSQQLRNPNNTIHNLAGSNITIRENQISIDNNTANILVKDIITENALIHTIDQVLWTTTWVTSTNERHPTTKAANAASKPRPLYLLLAVCGIVLSC</sequence>
<dbReference type="OrthoDB" id="286301at2759"/>
<organism evidence="3 4">
    <name type="scientific">Mucor circinelloides f. circinelloides (strain 1006PhL)</name>
    <name type="common">Mucormycosis agent</name>
    <name type="synonym">Calyptromyces circinelloides</name>
    <dbReference type="NCBI Taxonomy" id="1220926"/>
    <lineage>
        <taxon>Eukaryota</taxon>
        <taxon>Fungi</taxon>
        <taxon>Fungi incertae sedis</taxon>
        <taxon>Mucoromycota</taxon>
        <taxon>Mucoromycotina</taxon>
        <taxon>Mucoromycetes</taxon>
        <taxon>Mucorales</taxon>
        <taxon>Mucorineae</taxon>
        <taxon>Mucoraceae</taxon>
        <taxon>Mucor</taxon>
    </lineage>
</organism>
<gene>
    <name evidence="3" type="ORF">HMPREF1544_11173</name>
</gene>
<dbReference type="InterPro" id="IPR000782">
    <property type="entry name" value="FAS1_domain"/>
</dbReference>
<dbReference type="OMA" id="IYNVHAV"/>
<dbReference type="EMBL" id="KE124131">
    <property type="protein sequence ID" value="EPB82091.1"/>
    <property type="molecule type" value="Genomic_DNA"/>
</dbReference>
<dbReference type="SUPFAM" id="SSF82153">
    <property type="entry name" value="FAS1 domain"/>
    <property type="match status" value="2"/>
</dbReference>
<reference evidence="4" key="1">
    <citation type="submission" date="2013-05" db="EMBL/GenBank/DDBJ databases">
        <title>The Genome sequence of Mucor circinelloides f. circinelloides 1006PhL.</title>
        <authorList>
            <consortium name="The Broad Institute Genomics Platform"/>
            <person name="Cuomo C."/>
            <person name="Earl A."/>
            <person name="Findley K."/>
            <person name="Lee S.C."/>
            <person name="Walker B."/>
            <person name="Young S."/>
            <person name="Zeng Q."/>
            <person name="Gargeya S."/>
            <person name="Fitzgerald M."/>
            <person name="Haas B."/>
            <person name="Abouelleil A."/>
            <person name="Allen A.W."/>
            <person name="Alvarado L."/>
            <person name="Arachchi H.M."/>
            <person name="Berlin A.M."/>
            <person name="Chapman S.B."/>
            <person name="Gainer-Dewar J."/>
            <person name="Goldberg J."/>
            <person name="Griggs A."/>
            <person name="Gujja S."/>
            <person name="Hansen M."/>
            <person name="Howarth C."/>
            <person name="Imamovic A."/>
            <person name="Ireland A."/>
            <person name="Larimer J."/>
            <person name="McCowan C."/>
            <person name="Murphy C."/>
            <person name="Pearson M."/>
            <person name="Poon T.W."/>
            <person name="Priest M."/>
            <person name="Roberts A."/>
            <person name="Saif S."/>
            <person name="Shea T."/>
            <person name="Sisk P."/>
            <person name="Sykes S."/>
            <person name="Wortman J."/>
            <person name="Nusbaum C."/>
            <person name="Birren B."/>
        </authorList>
    </citation>
    <scope>NUCLEOTIDE SEQUENCE [LARGE SCALE GENOMIC DNA]</scope>
    <source>
        <strain evidence="4">1006PhL</strain>
    </source>
</reference>
<dbReference type="InParanoid" id="S2IWL8"/>
<dbReference type="SMART" id="SM00554">
    <property type="entry name" value="FAS1"/>
    <property type="match status" value="2"/>
</dbReference>
<proteinExistence type="predicted"/>
<dbReference type="STRING" id="1220926.S2IWL8"/>
<dbReference type="InterPro" id="IPR050904">
    <property type="entry name" value="Adhesion/Biosynth-related"/>
</dbReference>
<evidence type="ECO:0000313" key="3">
    <source>
        <dbReference type="EMBL" id="EPB82091.1"/>
    </source>
</evidence>
<keyword evidence="1" id="KW-0732">Signal</keyword>
<dbReference type="AlphaFoldDB" id="S2IWL8"/>
<evidence type="ECO:0000256" key="1">
    <source>
        <dbReference type="SAM" id="SignalP"/>
    </source>
</evidence>
<dbReference type="PROSITE" id="PS50213">
    <property type="entry name" value="FAS1"/>
    <property type="match status" value="2"/>
</dbReference>
<dbReference type="Proteomes" id="UP000014254">
    <property type="component" value="Unassembled WGS sequence"/>
</dbReference>
<dbReference type="InterPro" id="IPR036378">
    <property type="entry name" value="FAS1_dom_sf"/>
</dbReference>
<dbReference type="Pfam" id="PF02469">
    <property type="entry name" value="Fasciclin"/>
    <property type="match status" value="2"/>
</dbReference>
<keyword evidence="4" id="KW-1185">Reference proteome</keyword>